<evidence type="ECO:0000256" key="15">
    <source>
        <dbReference type="PIRNR" id="PIRNR037303"/>
    </source>
</evidence>
<dbReference type="Gene3D" id="2.130.10.10">
    <property type="entry name" value="YVTN repeat-like/Quinoprotein amine dehydrogenase"/>
    <property type="match status" value="1"/>
</dbReference>
<evidence type="ECO:0000256" key="8">
    <source>
        <dbReference type="ARBA" id="ARBA00022786"/>
    </source>
</evidence>
<dbReference type="InterPro" id="IPR024977">
    <property type="entry name" value="Apc4-like_WD40_dom"/>
</dbReference>
<sequence length="777" mass="88305">MPAFRQVGEKQLPNPVKCMAWSPKRDLIALANTTGELLLHRLASFQRVWSLAPSEYTGKEITALTWRPDGKILAFSLGDTKQVVLCDVEKAEILHMFPMQSSVTCMNWMEVVEENSSLGSFYNSEDESKLFLPELPTLPKSYNTTSKIFSEEKSDEILNLLGEVRLNILVLGGDAGCVELYAYGMYKIASLGEVSGSCRSLSLSSDLKSLSLITEVQSADGVSEICYVQLDTSLLSDCLPEVTKMARKFTHISTLLQYLHLSLTCMCEAWEEILMQMDLRLTKFVQCFLWIYFHVFVNVVIFSSLVSSSPELQALLMNQLTVKGLKKLGQSIESSYSSIQKLVISHLQSGSEALLYQLSEVRGMSLWKQKFERLGLDSDAIDGTRLNTCTMVIDKSTKNFKAFFRWLYVAMLRMCDEHVPPELNKMTQKDIAFVADFLSEHFSENEELFDRKGKYFNVERVGQYLKDEDEDLVSPPNTKGNQWLKFLQESTYLKVSPLLFPSYPQKSLHFVKRMMENVIERCLQKPAVTGMCFILSFFCGPFRWNDKKGKMHCVVFCMPEISPSKLYLLRKGTDPNRSPQKVKYITCNVIHTLFLVLFIYYFSRSRYVYSCLDARFYDDEMLTVVLQGSEDQNSRRLLAQVSLASSLSCDSEFNWEPGVRLDQQCSTIPCQGLVLGNQWRELENMKAQFVAVNGIRKVACVLSANLRHIRVFEMDVEDEEDEGAESQNASADQDGLETSMSGQGPVEESLESEGESREQEGDVFQKSEELLQSQEAL</sequence>
<dbReference type="InterPro" id="IPR017169">
    <property type="entry name" value="APC4_metazoa"/>
</dbReference>
<comment type="function">
    <text evidence="12">Component of the anaphase promoting complex/cyclosome (APC/C), a cell cycle-regulated E3 ubiquitin ligase that controls progression through mitosis and the G1 phase of the cell cycle. The APC/C complex acts by mediating ubiquitination and subsequent degradation of target proteins: it mainly mediates the formation of 'Lys-11'-linked polyubiquitin chains and, to a lower extent, the formation of 'Lys-48'- and 'Lys-63'-linked polyubiquitin chains. The APC/C complex catalyzes assembly of branched 'Lys-11'-/'Lys-48'-linked branched ubiquitin chains on target proteins.</text>
</comment>
<dbReference type="PANTHER" id="PTHR13260">
    <property type="entry name" value="ANAPHASE PROMOTING COMPLEX SUBUNIT 4 APC4"/>
    <property type="match status" value="1"/>
</dbReference>
<protein>
    <recommendedName>
        <fullName evidence="3 15">Anaphase-promoting complex subunit 4</fullName>
    </recommendedName>
    <alternativeName>
        <fullName evidence="14 15">Cyclosome subunit 4</fullName>
    </alternativeName>
</protein>
<keyword evidence="9" id="KW-0832">Ubl conjugation</keyword>
<dbReference type="UniPathway" id="UPA00143"/>
<dbReference type="SUPFAM" id="SSF69322">
    <property type="entry name" value="Tricorn protease domain 2"/>
    <property type="match status" value="1"/>
</dbReference>
<evidence type="ECO:0000256" key="3">
    <source>
        <dbReference type="ARBA" id="ARBA00016067"/>
    </source>
</evidence>
<evidence type="ECO:0000256" key="9">
    <source>
        <dbReference type="ARBA" id="ARBA00022843"/>
    </source>
</evidence>
<evidence type="ECO:0000259" key="17">
    <source>
        <dbReference type="Pfam" id="PF12894"/>
    </source>
</evidence>
<dbReference type="PANTHER" id="PTHR13260:SF0">
    <property type="entry name" value="ANAPHASE-PROMOTING COMPLEX SUBUNIT 4"/>
    <property type="match status" value="1"/>
</dbReference>
<evidence type="ECO:0000256" key="16">
    <source>
        <dbReference type="SAM" id="MobiDB-lite"/>
    </source>
</evidence>
<comment type="similarity">
    <text evidence="13 15">Belongs to the APC4 family.</text>
</comment>
<dbReference type="GeneTree" id="ENSGT00390000004612"/>
<feature type="domain" description="Anaphase-promoting complex subunit 4 C-terminal half WD40" evidence="19">
    <location>
        <begin position="543"/>
        <end position="713"/>
    </location>
</feature>
<keyword evidence="4" id="KW-1017">Isopeptide bond</keyword>
<evidence type="ECO:0000256" key="11">
    <source>
        <dbReference type="ARBA" id="ARBA00023306"/>
    </source>
</evidence>
<dbReference type="GO" id="GO:0005680">
    <property type="term" value="C:anaphase-promoting complex"/>
    <property type="evidence" value="ECO:0007669"/>
    <property type="project" value="UniProtKB-UniRule"/>
</dbReference>
<comment type="subcellular location">
    <subcellularLocation>
        <location evidence="1">Nucleus</location>
    </subcellularLocation>
</comment>
<dbReference type="InterPro" id="IPR015943">
    <property type="entry name" value="WD40/YVTN_repeat-like_dom_sf"/>
</dbReference>
<organism evidence="20 21">
    <name type="scientific">Poecilia latipinna</name>
    <name type="common">sailfin molly</name>
    <dbReference type="NCBI Taxonomy" id="48699"/>
    <lineage>
        <taxon>Eukaryota</taxon>
        <taxon>Metazoa</taxon>
        <taxon>Chordata</taxon>
        <taxon>Craniata</taxon>
        <taxon>Vertebrata</taxon>
        <taxon>Euteleostomi</taxon>
        <taxon>Actinopterygii</taxon>
        <taxon>Neopterygii</taxon>
        <taxon>Teleostei</taxon>
        <taxon>Neoteleostei</taxon>
        <taxon>Acanthomorphata</taxon>
        <taxon>Ovalentaria</taxon>
        <taxon>Atherinomorphae</taxon>
        <taxon>Cyprinodontiformes</taxon>
        <taxon>Poeciliidae</taxon>
        <taxon>Poeciliinae</taxon>
        <taxon>Poecilia</taxon>
    </lineage>
</organism>
<keyword evidence="7 15" id="KW-0498">Mitosis</keyword>
<keyword evidence="11 15" id="KW-0131">Cell cycle</keyword>
<dbReference type="GO" id="GO:0031145">
    <property type="term" value="P:anaphase-promoting complex-dependent catabolic process"/>
    <property type="evidence" value="ECO:0007669"/>
    <property type="project" value="UniProtKB-UniRule"/>
</dbReference>
<reference evidence="20" key="2">
    <citation type="submission" date="2025-09" db="UniProtKB">
        <authorList>
            <consortium name="Ensembl"/>
        </authorList>
    </citation>
    <scope>IDENTIFICATION</scope>
</reference>
<feature type="region of interest" description="Disordered" evidence="16">
    <location>
        <begin position="717"/>
        <end position="777"/>
    </location>
</feature>
<proteinExistence type="inferred from homology"/>
<dbReference type="Proteomes" id="UP000261500">
    <property type="component" value="Unplaced"/>
</dbReference>
<evidence type="ECO:0000256" key="6">
    <source>
        <dbReference type="ARBA" id="ARBA00022618"/>
    </source>
</evidence>
<feature type="domain" description="Anaphase-promoting complex subunit 4 long" evidence="18">
    <location>
        <begin position="227"/>
        <end position="416"/>
    </location>
</feature>
<dbReference type="GO" id="GO:0051301">
    <property type="term" value="P:cell division"/>
    <property type="evidence" value="ECO:0007669"/>
    <property type="project" value="UniProtKB-KW"/>
</dbReference>
<dbReference type="InterPro" id="IPR024789">
    <property type="entry name" value="APC4"/>
</dbReference>
<evidence type="ECO:0000256" key="13">
    <source>
        <dbReference type="ARBA" id="ARBA00061648"/>
    </source>
</evidence>
<evidence type="ECO:0000313" key="20">
    <source>
        <dbReference type="Ensembl" id="ENSPLAP00000005839.1"/>
    </source>
</evidence>
<dbReference type="Ensembl" id="ENSPLAT00000007265.1">
    <property type="protein sequence ID" value="ENSPLAP00000005839.1"/>
    <property type="gene ID" value="ENSPLAG00000007935.1"/>
</dbReference>
<reference evidence="20" key="1">
    <citation type="submission" date="2025-08" db="UniProtKB">
        <authorList>
            <consortium name="Ensembl"/>
        </authorList>
    </citation>
    <scope>IDENTIFICATION</scope>
</reference>
<dbReference type="InterPro" id="IPR056358">
    <property type="entry name" value="APC4_C"/>
</dbReference>
<evidence type="ECO:0000256" key="5">
    <source>
        <dbReference type="ARBA" id="ARBA00022553"/>
    </source>
</evidence>
<evidence type="ECO:0000256" key="1">
    <source>
        <dbReference type="ARBA" id="ARBA00004123"/>
    </source>
</evidence>
<evidence type="ECO:0000313" key="21">
    <source>
        <dbReference type="Proteomes" id="UP000261500"/>
    </source>
</evidence>
<dbReference type="Pfam" id="PF12896">
    <property type="entry name" value="ANAPC4"/>
    <property type="match status" value="1"/>
</dbReference>
<accession>A0A3B3TZM9</accession>
<evidence type="ECO:0000256" key="10">
    <source>
        <dbReference type="ARBA" id="ARBA00023242"/>
    </source>
</evidence>
<dbReference type="Pfam" id="PF23405">
    <property type="entry name" value="WD40_APC4_C-half"/>
    <property type="match status" value="1"/>
</dbReference>
<evidence type="ECO:0000256" key="7">
    <source>
        <dbReference type="ARBA" id="ARBA00022776"/>
    </source>
</evidence>
<dbReference type="AlphaFoldDB" id="A0A3B3TZM9"/>
<dbReference type="GO" id="GO:0070979">
    <property type="term" value="P:protein K11-linked ubiquitination"/>
    <property type="evidence" value="ECO:0007669"/>
    <property type="project" value="UniProtKB-UniRule"/>
</dbReference>
<dbReference type="InterPro" id="IPR024790">
    <property type="entry name" value="APC4_long_dom"/>
</dbReference>
<keyword evidence="10" id="KW-0539">Nucleus</keyword>
<evidence type="ECO:0000256" key="2">
    <source>
        <dbReference type="ARBA" id="ARBA00004906"/>
    </source>
</evidence>
<comment type="pathway">
    <text evidence="2 15">Protein modification; protein ubiquitination.</text>
</comment>
<evidence type="ECO:0000256" key="12">
    <source>
        <dbReference type="ARBA" id="ARBA00045696"/>
    </source>
</evidence>
<dbReference type="FunFam" id="2.130.10.10:FF:001243">
    <property type="entry name" value="Anaphase-promoting complex subunit 4"/>
    <property type="match status" value="1"/>
</dbReference>
<keyword evidence="21" id="KW-1185">Reference proteome</keyword>
<keyword evidence="5" id="KW-0597">Phosphoprotein</keyword>
<feature type="compositionally biased region" description="Basic and acidic residues" evidence="16">
    <location>
        <begin position="754"/>
        <end position="769"/>
    </location>
</feature>
<dbReference type="GO" id="GO:0034399">
    <property type="term" value="C:nuclear periphery"/>
    <property type="evidence" value="ECO:0007669"/>
    <property type="project" value="TreeGrafter"/>
</dbReference>
<dbReference type="Pfam" id="PF12894">
    <property type="entry name" value="ANAPC4_WD40"/>
    <property type="match status" value="1"/>
</dbReference>
<dbReference type="PIRSF" id="PIRSF037303">
    <property type="entry name" value="APC4"/>
    <property type="match status" value="1"/>
</dbReference>
<evidence type="ECO:0000259" key="19">
    <source>
        <dbReference type="Pfam" id="PF23405"/>
    </source>
</evidence>
<evidence type="ECO:0000256" key="14">
    <source>
        <dbReference type="ARBA" id="ARBA00082690"/>
    </source>
</evidence>
<dbReference type="GO" id="GO:0030071">
    <property type="term" value="P:regulation of mitotic metaphase/anaphase transition"/>
    <property type="evidence" value="ECO:0007669"/>
    <property type="project" value="UniProtKB-UniRule"/>
</dbReference>
<keyword evidence="6 15" id="KW-0132">Cell division</keyword>
<keyword evidence="8 15" id="KW-0833">Ubl conjugation pathway</keyword>
<feature type="domain" description="Anaphase-promoting complex subunit 4-like WD40" evidence="17">
    <location>
        <begin position="19"/>
        <end position="110"/>
    </location>
</feature>
<evidence type="ECO:0000259" key="18">
    <source>
        <dbReference type="Pfam" id="PF12896"/>
    </source>
</evidence>
<evidence type="ECO:0000256" key="4">
    <source>
        <dbReference type="ARBA" id="ARBA00022499"/>
    </source>
</evidence>
<feature type="compositionally biased region" description="Polar residues" evidence="16">
    <location>
        <begin position="726"/>
        <end position="742"/>
    </location>
</feature>
<name>A0A3B3TZM9_9TELE</name>